<feature type="domain" description="Peptidase S9 prolyl oligopeptidase catalytic" evidence="2">
    <location>
        <begin position="440"/>
        <end position="640"/>
    </location>
</feature>
<dbReference type="InterPro" id="IPR002470">
    <property type="entry name" value="Peptidase_S9A"/>
</dbReference>
<dbReference type="Gene3D" id="2.130.10.120">
    <property type="entry name" value="Prolyl oligopeptidase, N-terminal domain"/>
    <property type="match status" value="1"/>
</dbReference>
<dbReference type="PANTHER" id="PTHR11757">
    <property type="entry name" value="PROTEASE FAMILY S9A OLIGOPEPTIDASE"/>
    <property type="match status" value="1"/>
</dbReference>
<dbReference type="InterPro" id="IPR029058">
    <property type="entry name" value="AB_hydrolase_fold"/>
</dbReference>
<dbReference type="Gene3D" id="3.40.50.1820">
    <property type="entry name" value="alpha/beta hydrolase"/>
    <property type="match status" value="1"/>
</dbReference>
<evidence type="ECO:0000313" key="3">
    <source>
        <dbReference type="EMBL" id="MDG4984674.1"/>
    </source>
</evidence>
<dbReference type="EMBL" id="JAOWLY010000011">
    <property type="protein sequence ID" value="MDG4984674.1"/>
    <property type="molecule type" value="Genomic_DNA"/>
</dbReference>
<dbReference type="PRINTS" id="PR00862">
    <property type="entry name" value="PROLIGOPTASE"/>
</dbReference>
<gene>
    <name evidence="3" type="ORF">OGZ51_11015</name>
</gene>
<protein>
    <submittedName>
        <fullName evidence="3">Prolyl oligopeptidase family serine peptidase</fullName>
    </submittedName>
</protein>
<reference evidence="3" key="2">
    <citation type="journal article" date="2023" name="Food Microbiol.">
        <title>Evaluation of the fermentation potential of lactic acid bacteria isolated from herbs, fruits and vegetables as starter cultures in nut-based milk alternatives.</title>
        <authorList>
            <person name="Huang W."/>
            <person name="Dong A."/>
            <person name="Pham H.T."/>
            <person name="Zhou C."/>
            <person name="Huo Z."/>
            <person name="Watjen A.P."/>
            <person name="Prakash S."/>
            <person name="Bang-Berthelsen C.H."/>
            <person name="Turner M.S."/>
        </authorList>
    </citation>
    <scope>NUCLEOTIDE SEQUENCE</scope>
    <source>
        <strain evidence="3">3</strain>
    </source>
</reference>
<accession>A0A9X4NJ54</accession>
<comment type="caution">
    <text evidence="3">The sequence shown here is derived from an EMBL/GenBank/DDBJ whole genome shotgun (WGS) entry which is preliminary data.</text>
</comment>
<proteinExistence type="inferred from homology"/>
<evidence type="ECO:0000259" key="2">
    <source>
        <dbReference type="Pfam" id="PF00326"/>
    </source>
</evidence>
<dbReference type="AlphaFoldDB" id="A0A9X4NJ54"/>
<dbReference type="SUPFAM" id="SSF53474">
    <property type="entry name" value="alpha/beta-Hydrolases"/>
    <property type="match status" value="1"/>
</dbReference>
<dbReference type="Pfam" id="PF00326">
    <property type="entry name" value="Peptidase_S9"/>
    <property type="match status" value="1"/>
</dbReference>
<evidence type="ECO:0000313" key="4">
    <source>
        <dbReference type="Proteomes" id="UP001152614"/>
    </source>
</evidence>
<name>A0A9X4NJ54_9LACT</name>
<comment type="similarity">
    <text evidence="1">Belongs to the peptidase S9A family.</text>
</comment>
<reference evidence="3" key="1">
    <citation type="submission" date="2022-10" db="EMBL/GenBank/DDBJ databases">
        <authorList>
            <person name="Turner M.S."/>
            <person name="Huang W."/>
        </authorList>
    </citation>
    <scope>NUCLEOTIDE SEQUENCE</scope>
    <source>
        <strain evidence="3">3</strain>
    </source>
</reference>
<dbReference type="PANTHER" id="PTHR11757:SF19">
    <property type="entry name" value="PROLYL ENDOPEPTIDASE-LIKE"/>
    <property type="match status" value="1"/>
</dbReference>
<dbReference type="GO" id="GO:0006508">
    <property type="term" value="P:proteolysis"/>
    <property type="evidence" value="ECO:0007669"/>
    <property type="project" value="InterPro"/>
</dbReference>
<organism evidence="3 4">
    <name type="scientific">Lactococcus lactis</name>
    <dbReference type="NCBI Taxonomy" id="1358"/>
    <lineage>
        <taxon>Bacteria</taxon>
        <taxon>Bacillati</taxon>
        <taxon>Bacillota</taxon>
        <taxon>Bacilli</taxon>
        <taxon>Lactobacillales</taxon>
        <taxon>Streptococcaceae</taxon>
        <taxon>Lactococcus</taxon>
    </lineage>
</organism>
<dbReference type="GO" id="GO:0004252">
    <property type="term" value="F:serine-type endopeptidase activity"/>
    <property type="evidence" value="ECO:0007669"/>
    <property type="project" value="InterPro"/>
</dbReference>
<dbReference type="InterPro" id="IPR051543">
    <property type="entry name" value="Serine_Peptidase_S9A"/>
</dbReference>
<sequence length="648" mass="75209">MNKNNKSFLEVIKNEQTKDFIDIHDILQIISEKKEYIFRKEDWWYHYKEWVPPYSGKIEIWKNNNNDDWTPKKEYSEFFNESNSITLIDLQKPPTWLDDSIIVNVIFTDKNLIGILVRKNFLYSIYICPVEDLENVIMKINNLYIDGGIEILEDRVIFIRNDQSGRPADLCSQLFSDHTTNVIYSANTASSFLELVHIDSSNVLIIDKNYLQEDIILFSIGEENNFKKIWDKQKTKPILLTSFKNNISHFIGLVVKSSQSELMFILFNLKNNFISYYYFEKTIKIKYIKDISETTFLISYYNDGILKHGFFDINQKQLESSKKILKIRSSDLFAGLTLYQNNFSPNSIFFIDKNDINIEHMYNFNINNKKLELCFSNIIFSKKEEIIKEIVYAPSRDGFTKIPITLVYKKNSKKKAGIINVYGAYGQKESTSVLDPTVLSIVENNFVYAIAHVRGGGFLGGDWYRAGKKLKKWNSIYDFLDCCNFLIKHNYIDENSLGALASSAGGIVLGAALNERPNLFKSVLFFSPFINPYRVMMEKDDFLSKTESIEWGDPLTSDEINNYILSYSPFQNTYKINNITTEVLIIIGAQDKLVSNNDVLVWHENLVKKRAKAFIYVNENAGHGGITTTDERLFSNILSHFLYKINRC</sequence>
<dbReference type="RefSeq" id="WP_278229228.1">
    <property type="nucleotide sequence ID" value="NZ_JAOWLY010000011.1"/>
</dbReference>
<dbReference type="InterPro" id="IPR001375">
    <property type="entry name" value="Peptidase_S9_cat"/>
</dbReference>
<evidence type="ECO:0000256" key="1">
    <source>
        <dbReference type="ARBA" id="ARBA00005228"/>
    </source>
</evidence>
<dbReference type="Proteomes" id="UP001152614">
    <property type="component" value="Unassembled WGS sequence"/>
</dbReference>